<name>A0A9P9DMD9_9HYPO</name>
<comment type="caution">
    <text evidence="1">The sequence shown here is derived from an EMBL/GenBank/DDBJ whole genome shotgun (WGS) entry which is preliminary data.</text>
</comment>
<proteinExistence type="predicted"/>
<organism evidence="1 2">
    <name type="scientific">Dactylonectria estremocensis</name>
    <dbReference type="NCBI Taxonomy" id="1079267"/>
    <lineage>
        <taxon>Eukaryota</taxon>
        <taxon>Fungi</taxon>
        <taxon>Dikarya</taxon>
        <taxon>Ascomycota</taxon>
        <taxon>Pezizomycotina</taxon>
        <taxon>Sordariomycetes</taxon>
        <taxon>Hypocreomycetidae</taxon>
        <taxon>Hypocreales</taxon>
        <taxon>Nectriaceae</taxon>
        <taxon>Dactylonectria</taxon>
    </lineage>
</organism>
<dbReference type="EMBL" id="JAGMUU010000026">
    <property type="protein sequence ID" value="KAH7121989.1"/>
    <property type="molecule type" value="Genomic_DNA"/>
</dbReference>
<accession>A0A9P9DMD9</accession>
<keyword evidence="2" id="KW-1185">Reference proteome</keyword>
<gene>
    <name evidence="1" type="ORF">B0J13DRAFT_531649</name>
</gene>
<reference evidence="1" key="1">
    <citation type="journal article" date="2021" name="Nat. Commun.">
        <title>Genetic determinants of endophytism in the Arabidopsis root mycobiome.</title>
        <authorList>
            <person name="Mesny F."/>
            <person name="Miyauchi S."/>
            <person name="Thiergart T."/>
            <person name="Pickel B."/>
            <person name="Atanasova L."/>
            <person name="Karlsson M."/>
            <person name="Huettel B."/>
            <person name="Barry K.W."/>
            <person name="Haridas S."/>
            <person name="Chen C."/>
            <person name="Bauer D."/>
            <person name="Andreopoulos W."/>
            <person name="Pangilinan J."/>
            <person name="LaButti K."/>
            <person name="Riley R."/>
            <person name="Lipzen A."/>
            <person name="Clum A."/>
            <person name="Drula E."/>
            <person name="Henrissat B."/>
            <person name="Kohler A."/>
            <person name="Grigoriev I.V."/>
            <person name="Martin F.M."/>
            <person name="Hacquard S."/>
        </authorList>
    </citation>
    <scope>NUCLEOTIDE SEQUENCE</scope>
    <source>
        <strain evidence="1">MPI-CAGE-AT-0021</strain>
    </source>
</reference>
<dbReference type="OrthoDB" id="2730619at2759"/>
<dbReference type="AlphaFoldDB" id="A0A9P9DMD9"/>
<dbReference type="Pfam" id="PF18951">
    <property type="entry name" value="DUF5695"/>
    <property type="match status" value="2"/>
</dbReference>
<dbReference type="Proteomes" id="UP000717696">
    <property type="component" value="Unassembled WGS sequence"/>
</dbReference>
<dbReference type="InterPro" id="IPR043750">
    <property type="entry name" value="DUF5695"/>
</dbReference>
<evidence type="ECO:0000313" key="2">
    <source>
        <dbReference type="Proteomes" id="UP000717696"/>
    </source>
</evidence>
<evidence type="ECO:0000313" key="1">
    <source>
        <dbReference type="EMBL" id="KAH7121989.1"/>
    </source>
</evidence>
<protein>
    <submittedName>
        <fullName evidence="1">Uncharacterized protein</fullName>
    </submittedName>
</protein>
<sequence length="295" mass="32165">MRGMEDDVGYNRVGLMGETVCGQVLAGLNREGQTTKANSLNAIMKSRAAQWDSEAVPFGSEMACDLTGQEGVYYWSWIGNTRHYWDNMYVLSLPTKPLVPRRLTKDKYGGKLRRIERQIHHYGSALNALALLSGFQSDAHDIYLLHAGYGGISGLLSSIHQDGFAAASFYSWPDTLQRDGCNGDSEPGFLGWRLVRGQGVKVHTTDAVRRKVFLGEVGVLLSVDAGVIESVEYSQGGGTEVVLGQLEGLPRAKGAVLWVEATGGKNYAVTKPLAEKFRGGWKISFGSTKTTVQLE</sequence>